<comment type="caution">
    <text evidence="1">The sequence shown here is derived from an EMBL/GenBank/DDBJ whole genome shotgun (WGS) entry which is preliminary data.</text>
</comment>
<evidence type="ECO:0000313" key="1">
    <source>
        <dbReference type="EMBL" id="MEJ2871291.1"/>
    </source>
</evidence>
<proteinExistence type="predicted"/>
<protein>
    <submittedName>
        <fullName evidence="1">Uncharacterized protein</fullName>
    </submittedName>
</protein>
<dbReference type="EMBL" id="JBBEGN010000021">
    <property type="protein sequence ID" value="MEJ2871291.1"/>
    <property type="molecule type" value="Genomic_DNA"/>
</dbReference>
<reference evidence="1 2" key="1">
    <citation type="submission" date="2024-03" db="EMBL/GenBank/DDBJ databases">
        <title>Actinomycetospora sp. OC33-EN08, a novel actinomycete isolated from wild orchid (Aerides multiflora).</title>
        <authorList>
            <person name="Suriyachadkun C."/>
        </authorList>
    </citation>
    <scope>NUCLEOTIDE SEQUENCE [LARGE SCALE GENOMIC DNA]</scope>
    <source>
        <strain evidence="1 2">OC33-EN08</strain>
    </source>
</reference>
<organism evidence="1 2">
    <name type="scientific">Actinomycetospora aurantiaca</name>
    <dbReference type="NCBI Taxonomy" id="3129233"/>
    <lineage>
        <taxon>Bacteria</taxon>
        <taxon>Bacillati</taxon>
        <taxon>Actinomycetota</taxon>
        <taxon>Actinomycetes</taxon>
        <taxon>Pseudonocardiales</taxon>
        <taxon>Pseudonocardiaceae</taxon>
        <taxon>Actinomycetospora</taxon>
    </lineage>
</organism>
<dbReference type="RefSeq" id="WP_337697861.1">
    <property type="nucleotide sequence ID" value="NZ_JBBEGN010000021.1"/>
</dbReference>
<sequence>MTDLMPPAPDLPPLLTDDDVLDRVESLVGSARQDRTLWLLPVDGDRRQAPLVVPVEDVPYLPDDVVEGIGTVLAGFVPRLATASGPGSVVLVLERFGPATVHPADRDWADALTRTCAEHDVVLRGFFVAASGGVVRVD</sequence>
<keyword evidence="2" id="KW-1185">Reference proteome</keyword>
<accession>A0ABU8MVF3</accession>
<evidence type="ECO:0000313" key="2">
    <source>
        <dbReference type="Proteomes" id="UP001385809"/>
    </source>
</evidence>
<name>A0ABU8MVF3_9PSEU</name>
<dbReference type="Proteomes" id="UP001385809">
    <property type="component" value="Unassembled WGS sequence"/>
</dbReference>
<gene>
    <name evidence="1" type="ORF">WCD74_26275</name>
</gene>